<feature type="compositionally biased region" description="Basic and acidic residues" evidence="5">
    <location>
        <begin position="680"/>
        <end position="698"/>
    </location>
</feature>
<feature type="compositionally biased region" description="Basic and acidic residues" evidence="5">
    <location>
        <begin position="602"/>
        <end position="611"/>
    </location>
</feature>
<dbReference type="Proteomes" id="UP001314263">
    <property type="component" value="Unassembled WGS sequence"/>
</dbReference>
<protein>
    <recommendedName>
        <fullName evidence="6">RING-type domain-containing protein</fullName>
    </recommendedName>
</protein>
<dbReference type="PROSITE" id="PS50089">
    <property type="entry name" value="ZF_RING_2"/>
    <property type="match status" value="1"/>
</dbReference>
<feature type="region of interest" description="Disordered" evidence="5">
    <location>
        <begin position="590"/>
        <end position="846"/>
    </location>
</feature>
<feature type="compositionally biased region" description="Low complexity" evidence="5">
    <location>
        <begin position="806"/>
        <end position="823"/>
    </location>
</feature>
<feature type="compositionally biased region" description="Low complexity" evidence="5">
    <location>
        <begin position="741"/>
        <end position="754"/>
    </location>
</feature>
<evidence type="ECO:0000313" key="8">
    <source>
        <dbReference type="Proteomes" id="UP001314263"/>
    </source>
</evidence>
<sequence length="914" mass="95383">MLTLELGEAKMRDEGYRSGIAARMYGESREATVAARVVEMSVRELEVELDERLTEEYMKYGCSHDVYEAFMGAGMRRVRAQVAASMEPEHRRLDRPVVHDLHAAALMLLAQLEADSSAAGDSRPEKPPSETRKAPANSALETSETASKELAASQLPSANFAAGAGKRTEGAVGSQEACLTSNGQVAGSHSSPGRVLSLSTSAAGVGKGPEGVSGRPASGQRGERKAAFGAVLDMLSTGIQQSPEQVSESRATSVESTGDPSMEASAQRALSQPVACDESLHQLPPPPEGAVQAASQHSSDSQDASQSAASCAERSGSSSIASGAAAVPQGSTLTSGGQAAGSHGSPGGSPSPCPAPSKEDVEDMARRVDRAKDLARCGKQIHDEAKRMNKEIRGLQPVFDEWEIRVKSVRGSQEQLPEGLLALMPVVRHDIGKMMRQMDRTIKLHSIVESQSTGQSDAVNIEALTGALISQREGFDTAMQSFKSGVFEKCRSMFGGFSAESESAAGPRRETAGSSKGKPSYTGRRDDSTAIAGADSSSMDGIPGSVQVPELSTSGKGACQMPGQLRDHSRTRHAIPDIGAAAATTLMPEAAARTQDKAAQSRGHEDAHALDEAPGQSNPELAAQEAKQARKQAKRARQRARRAQGAAADADGKEGRPEAVMSAPVEQPEGRSMRPGSHQQDAKAAPEKAAETSIDLKADPVGAEDSADRSADGGVGSDTVSGAADQGPDPGNSHAEDMEGSSALDASTAPSSSSNTPEQWAEASHTDIQDAGAADSGWATVKLPRRRTRRQAENAAPANPHQATDSAAAPLRKLLPLPSASRASGREARSSEALQSSHDTQGSSADSTVCGYNVDRLEDDECCVICLDCIKEMMFLPCGHMCTCKACADDVMATASAACPMCRTVIASSFAVKF</sequence>
<dbReference type="SUPFAM" id="SSF57850">
    <property type="entry name" value="RING/U-box"/>
    <property type="match status" value="1"/>
</dbReference>
<dbReference type="SMART" id="SM00184">
    <property type="entry name" value="RING"/>
    <property type="match status" value="1"/>
</dbReference>
<dbReference type="EMBL" id="CAUYUE010000004">
    <property type="protein sequence ID" value="CAK0770056.1"/>
    <property type="molecule type" value="Genomic_DNA"/>
</dbReference>
<keyword evidence="3" id="KW-0862">Zinc</keyword>
<evidence type="ECO:0000256" key="3">
    <source>
        <dbReference type="ARBA" id="ARBA00022833"/>
    </source>
</evidence>
<keyword evidence="1" id="KW-0479">Metal-binding</keyword>
<evidence type="ECO:0000256" key="1">
    <source>
        <dbReference type="ARBA" id="ARBA00022723"/>
    </source>
</evidence>
<dbReference type="InterPro" id="IPR001841">
    <property type="entry name" value="Znf_RING"/>
</dbReference>
<evidence type="ECO:0000259" key="6">
    <source>
        <dbReference type="PROSITE" id="PS50089"/>
    </source>
</evidence>
<keyword evidence="2 4" id="KW-0863">Zinc-finger</keyword>
<feature type="region of interest" description="Disordered" evidence="5">
    <location>
        <begin position="115"/>
        <end position="150"/>
    </location>
</feature>
<feature type="region of interest" description="Disordered" evidence="5">
    <location>
        <begin position="498"/>
        <end position="570"/>
    </location>
</feature>
<dbReference type="Gene3D" id="3.30.40.10">
    <property type="entry name" value="Zinc/RING finger domain, C3HC4 (zinc finger)"/>
    <property type="match status" value="1"/>
</dbReference>
<gene>
    <name evidence="7" type="ORF">CVIRNUC_003729</name>
</gene>
<reference evidence="7 8" key="1">
    <citation type="submission" date="2023-10" db="EMBL/GenBank/DDBJ databases">
        <authorList>
            <person name="Maclean D."/>
            <person name="Macfadyen A."/>
        </authorList>
    </citation>
    <scope>NUCLEOTIDE SEQUENCE [LARGE SCALE GENOMIC DNA]</scope>
</reference>
<name>A0AAV1HZF5_9CHLO</name>
<evidence type="ECO:0000256" key="4">
    <source>
        <dbReference type="PROSITE-ProRule" id="PRU00175"/>
    </source>
</evidence>
<accession>A0AAV1HZF5</accession>
<keyword evidence="8" id="KW-1185">Reference proteome</keyword>
<dbReference type="AlphaFoldDB" id="A0AAV1HZF5"/>
<proteinExistence type="predicted"/>
<dbReference type="GO" id="GO:0008270">
    <property type="term" value="F:zinc ion binding"/>
    <property type="evidence" value="ECO:0007669"/>
    <property type="project" value="UniProtKB-KW"/>
</dbReference>
<feature type="compositionally biased region" description="Low complexity" evidence="5">
    <location>
        <begin position="290"/>
        <end position="326"/>
    </location>
</feature>
<dbReference type="InterPro" id="IPR013083">
    <property type="entry name" value="Znf_RING/FYVE/PHD"/>
</dbReference>
<dbReference type="PANTHER" id="PTHR12183:SF32">
    <property type="entry name" value="MITOCHONDRIAL E3 UBIQUITIN PROTEIN LIGASE 1"/>
    <property type="match status" value="1"/>
</dbReference>
<dbReference type="InterPro" id="IPR051652">
    <property type="entry name" value="MDM2_MDM4_MUL1"/>
</dbReference>
<dbReference type="GO" id="GO:0004842">
    <property type="term" value="F:ubiquitin-protein transferase activity"/>
    <property type="evidence" value="ECO:0007669"/>
    <property type="project" value="TreeGrafter"/>
</dbReference>
<dbReference type="PANTHER" id="PTHR12183">
    <property type="entry name" value="MITOCHONDRIAL UBIQUITIN LIGASE ACTIVATOR OF NFKB 1"/>
    <property type="match status" value="1"/>
</dbReference>
<feature type="compositionally biased region" description="Polar residues" evidence="5">
    <location>
        <begin position="182"/>
        <end position="202"/>
    </location>
</feature>
<feature type="region of interest" description="Disordered" evidence="5">
    <location>
        <begin position="238"/>
        <end position="363"/>
    </location>
</feature>
<organism evidence="7 8">
    <name type="scientific">Coccomyxa viridis</name>
    <dbReference type="NCBI Taxonomy" id="1274662"/>
    <lineage>
        <taxon>Eukaryota</taxon>
        <taxon>Viridiplantae</taxon>
        <taxon>Chlorophyta</taxon>
        <taxon>core chlorophytes</taxon>
        <taxon>Trebouxiophyceae</taxon>
        <taxon>Trebouxiophyceae incertae sedis</taxon>
        <taxon>Coccomyxaceae</taxon>
        <taxon>Coccomyxa</taxon>
    </lineage>
</organism>
<evidence type="ECO:0000256" key="5">
    <source>
        <dbReference type="SAM" id="MobiDB-lite"/>
    </source>
</evidence>
<dbReference type="Pfam" id="PF13920">
    <property type="entry name" value="zf-C3HC4_3"/>
    <property type="match status" value="1"/>
</dbReference>
<evidence type="ECO:0000313" key="7">
    <source>
        <dbReference type="EMBL" id="CAK0770056.1"/>
    </source>
</evidence>
<feature type="compositionally biased region" description="Basic residues" evidence="5">
    <location>
        <begin position="629"/>
        <end position="642"/>
    </location>
</feature>
<feature type="compositionally biased region" description="Basic and acidic residues" evidence="5">
    <location>
        <begin position="122"/>
        <end position="133"/>
    </location>
</feature>
<dbReference type="GO" id="GO:0016567">
    <property type="term" value="P:protein ubiquitination"/>
    <property type="evidence" value="ECO:0007669"/>
    <property type="project" value="TreeGrafter"/>
</dbReference>
<feature type="region of interest" description="Disordered" evidence="5">
    <location>
        <begin position="182"/>
        <end position="223"/>
    </location>
</feature>
<feature type="domain" description="RING-type" evidence="6">
    <location>
        <begin position="863"/>
        <end position="903"/>
    </location>
</feature>
<evidence type="ECO:0000256" key="2">
    <source>
        <dbReference type="ARBA" id="ARBA00022771"/>
    </source>
</evidence>
<feature type="compositionally biased region" description="Polar residues" evidence="5">
    <location>
        <begin position="834"/>
        <end position="846"/>
    </location>
</feature>
<comment type="caution">
    <text evidence="7">The sequence shown here is derived from an EMBL/GenBank/DDBJ whole genome shotgun (WGS) entry which is preliminary data.</text>
</comment>
<feature type="compositionally biased region" description="Polar residues" evidence="5">
    <location>
        <begin position="238"/>
        <end position="259"/>
    </location>
</feature>